<protein>
    <submittedName>
        <fullName evidence="2">Uncharacterized protein</fullName>
    </submittedName>
</protein>
<dbReference type="STRING" id="1392250.A0A2I2FYB4"/>
<feature type="compositionally biased region" description="Low complexity" evidence="1">
    <location>
        <begin position="63"/>
        <end position="75"/>
    </location>
</feature>
<feature type="region of interest" description="Disordered" evidence="1">
    <location>
        <begin position="1"/>
        <end position="48"/>
    </location>
</feature>
<evidence type="ECO:0000313" key="2">
    <source>
        <dbReference type="EMBL" id="PLB45536.1"/>
    </source>
</evidence>
<reference evidence="2 3" key="1">
    <citation type="submission" date="2016-12" db="EMBL/GenBank/DDBJ databases">
        <title>The genomes of Aspergillus section Nigri reveals drivers in fungal speciation.</title>
        <authorList>
            <consortium name="DOE Joint Genome Institute"/>
            <person name="Vesth T.C."/>
            <person name="Nybo J."/>
            <person name="Theobald S."/>
            <person name="Brandl J."/>
            <person name="Frisvad J.C."/>
            <person name="Nielsen K.F."/>
            <person name="Lyhne E.K."/>
            <person name="Kogle M.E."/>
            <person name="Kuo A."/>
            <person name="Riley R."/>
            <person name="Clum A."/>
            <person name="Nolan M."/>
            <person name="Lipzen A."/>
            <person name="Salamov A."/>
            <person name="Henrissat B."/>
            <person name="Wiebenga A."/>
            <person name="De Vries R.P."/>
            <person name="Grigoriev I.V."/>
            <person name="Mortensen U.H."/>
            <person name="Andersen M.R."/>
            <person name="Baker S.E."/>
        </authorList>
    </citation>
    <scope>NUCLEOTIDE SEQUENCE [LARGE SCALE GENOMIC DNA]</scope>
    <source>
        <strain evidence="2 3">IBT 23096</strain>
    </source>
</reference>
<feature type="region of interest" description="Disordered" evidence="1">
    <location>
        <begin position="63"/>
        <end position="87"/>
    </location>
</feature>
<dbReference type="AlphaFoldDB" id="A0A2I2FYB4"/>
<dbReference type="GeneID" id="36560141"/>
<dbReference type="EMBL" id="MSFO01000007">
    <property type="protein sequence ID" value="PLB45536.1"/>
    <property type="molecule type" value="Genomic_DNA"/>
</dbReference>
<feature type="region of interest" description="Disordered" evidence="1">
    <location>
        <begin position="104"/>
        <end position="185"/>
    </location>
</feature>
<evidence type="ECO:0000256" key="1">
    <source>
        <dbReference type="SAM" id="MobiDB-lite"/>
    </source>
</evidence>
<keyword evidence="3" id="KW-1185">Reference proteome</keyword>
<feature type="compositionally biased region" description="Basic and acidic residues" evidence="1">
    <location>
        <begin position="166"/>
        <end position="178"/>
    </location>
</feature>
<dbReference type="OrthoDB" id="5336357at2759"/>
<comment type="caution">
    <text evidence="2">The sequence shown here is derived from an EMBL/GenBank/DDBJ whole genome shotgun (WGS) entry which is preliminary data.</text>
</comment>
<dbReference type="RefSeq" id="XP_024700838.1">
    <property type="nucleotide sequence ID" value="XM_024852443.1"/>
</dbReference>
<name>A0A2I2FYB4_9EURO</name>
<feature type="compositionally biased region" description="Low complexity" evidence="1">
    <location>
        <begin position="144"/>
        <end position="154"/>
    </location>
</feature>
<accession>A0A2I2FYB4</accession>
<evidence type="ECO:0000313" key="3">
    <source>
        <dbReference type="Proteomes" id="UP000234275"/>
    </source>
</evidence>
<dbReference type="Proteomes" id="UP000234275">
    <property type="component" value="Unassembled WGS sequence"/>
</dbReference>
<organism evidence="2 3">
    <name type="scientific">Aspergillus steynii IBT 23096</name>
    <dbReference type="NCBI Taxonomy" id="1392250"/>
    <lineage>
        <taxon>Eukaryota</taxon>
        <taxon>Fungi</taxon>
        <taxon>Dikarya</taxon>
        <taxon>Ascomycota</taxon>
        <taxon>Pezizomycotina</taxon>
        <taxon>Eurotiomycetes</taxon>
        <taxon>Eurotiomycetidae</taxon>
        <taxon>Eurotiales</taxon>
        <taxon>Aspergillaceae</taxon>
        <taxon>Aspergillus</taxon>
        <taxon>Aspergillus subgen. Circumdati</taxon>
    </lineage>
</organism>
<dbReference type="VEuPathDB" id="FungiDB:P170DRAFT_466828"/>
<gene>
    <name evidence="2" type="ORF">P170DRAFT_466828</name>
</gene>
<proteinExistence type="predicted"/>
<sequence>MSLKRKASFPTIASPDADSFMMERLTMDDSPKHLSSRTRKRFRDDRPEDKVVYENTLRWLFTAQQQQEPTAAPSADENMELEAPPSSEIVDPRQQTLHKFFQPSQTSSFQPRANHLNHHPHANSPSTDIFPQRPDYDMVSTVTSLSRDTSSPSSHGAGAGMDMDTDSGRDEPGQDIRKWMGGWMP</sequence>